<evidence type="ECO:0000256" key="4">
    <source>
        <dbReference type="ARBA" id="ARBA00022777"/>
    </source>
</evidence>
<keyword evidence="4 7" id="KW-0418">Kinase</keyword>
<evidence type="ECO:0000256" key="1">
    <source>
        <dbReference type="ARBA" id="ARBA00022527"/>
    </source>
</evidence>
<evidence type="ECO:0000313" key="7">
    <source>
        <dbReference type="EMBL" id="CUF04177.1"/>
    </source>
</evidence>
<dbReference type="Gene3D" id="1.10.238.10">
    <property type="entry name" value="EF-hand"/>
    <property type="match status" value="1"/>
</dbReference>
<dbReference type="SUPFAM" id="SSF56112">
    <property type="entry name" value="Protein kinase-like (PK-like)"/>
    <property type="match status" value="1"/>
</dbReference>
<proteinExistence type="predicted"/>
<reference evidence="8" key="1">
    <citation type="submission" date="2015-09" db="EMBL/GenBank/DDBJ databases">
        <authorList>
            <consortium name="Pathogen Informatics"/>
        </authorList>
    </citation>
    <scope>NUCLEOTIDE SEQUENCE [LARGE SCALE GENOMIC DNA]</scope>
    <source>
        <strain evidence="8">Lake Konstanz</strain>
    </source>
</reference>
<evidence type="ECO:0000313" key="8">
    <source>
        <dbReference type="Proteomes" id="UP000051952"/>
    </source>
</evidence>
<dbReference type="GO" id="GO:0005737">
    <property type="term" value="C:cytoplasm"/>
    <property type="evidence" value="ECO:0007669"/>
    <property type="project" value="TreeGrafter"/>
</dbReference>
<evidence type="ECO:0000256" key="5">
    <source>
        <dbReference type="ARBA" id="ARBA00022840"/>
    </source>
</evidence>
<dbReference type="Proteomes" id="UP000051952">
    <property type="component" value="Unassembled WGS sequence"/>
</dbReference>
<dbReference type="VEuPathDB" id="TriTrypDB:BSAL_58445"/>
<dbReference type="PROSITE" id="PS50011">
    <property type="entry name" value="PROTEIN_KINASE_DOM"/>
    <property type="match status" value="1"/>
</dbReference>
<dbReference type="PANTHER" id="PTHR24346:SF82">
    <property type="entry name" value="KP78A-RELATED"/>
    <property type="match status" value="1"/>
</dbReference>
<dbReference type="PANTHER" id="PTHR24346">
    <property type="entry name" value="MAP/MICROTUBULE AFFINITY-REGULATING KINASE"/>
    <property type="match status" value="1"/>
</dbReference>
<dbReference type="EMBL" id="CYKH01000233">
    <property type="protein sequence ID" value="CUF04177.1"/>
    <property type="molecule type" value="Genomic_DNA"/>
</dbReference>
<dbReference type="InterPro" id="IPR011009">
    <property type="entry name" value="Kinase-like_dom_sf"/>
</dbReference>
<dbReference type="InterPro" id="IPR000719">
    <property type="entry name" value="Prot_kinase_dom"/>
</dbReference>
<gene>
    <name evidence="7" type="ORF">BSAL_58445</name>
</gene>
<protein>
    <submittedName>
        <fullName evidence="7">Protein kinase, putative</fullName>
    </submittedName>
</protein>
<keyword evidence="5" id="KW-0067">ATP-binding</keyword>
<feature type="domain" description="Protein kinase" evidence="6">
    <location>
        <begin position="1"/>
        <end position="235"/>
    </location>
</feature>
<name>A0A0S4IPB3_BODSA</name>
<dbReference type="InterPro" id="IPR008271">
    <property type="entry name" value="Ser/Thr_kinase_AS"/>
</dbReference>
<sequence length="677" mass="75236">MTSPLHYSLTPNGPLSVVDSKSASAFPSTSSSCIGSPIMVLDDDARAVAEFQFDFRLGEGSYGTVWAATHLLLISALAYCRKQGVVHRDLKAENLLLDRHGNLLVCDFGFSLKLLPVPHEDNDDESDEQQFSCVPLGTIHYASPEAAAMVGDSKALDGFEQDLWAASVILYFMVSGKLPFDGRDEEETLYLIRKCRPSIDYLPISEDGKDLLRHLLVQDPIERFNMHDVLSHRWFGKELDATLFPEDEDSSESASEASSNAIGRSLRSNENLLIRRHSSRIFLDFSQSPQEPVSPTQEEEAVIRRAFKAIGTNGYDDCFTFDELRDALILLKKCTVDCEEVMSLISMINVSGNKDIVTFEEFRNAWIEKDLAHAKHQDCQFFQLFKLASISHTECEAHIVRQLRTAFDSVDEMHTGIISFPQWKRIFERAHIDVTDAELHGLLQFWNEVIPDGSEAISFEDFVAGIVKRDILLKHPLGKKLANATNLSGFAQLRHVDQSVRTGFLVLGLRESIADKLIVQSERLHMINRSQRSMPNEMVISFWYRKEGQPQSCCHTSPPMNITAAPDSPSLLRKKMSVSGGLISPPLSGTYVTVSPSSNVGNSPSKGGGGHCAICGCQLDVILAPTACIGYTLVKIRRISGTTADFHDCVQYISSNLDREREQATFDCAATGDSELM</sequence>
<keyword evidence="8" id="KW-1185">Reference proteome</keyword>
<evidence type="ECO:0000256" key="2">
    <source>
        <dbReference type="ARBA" id="ARBA00022679"/>
    </source>
</evidence>
<dbReference type="SMART" id="SM00220">
    <property type="entry name" value="S_TKc"/>
    <property type="match status" value="1"/>
</dbReference>
<organism evidence="7 8">
    <name type="scientific">Bodo saltans</name>
    <name type="common">Flagellated protozoan</name>
    <dbReference type="NCBI Taxonomy" id="75058"/>
    <lineage>
        <taxon>Eukaryota</taxon>
        <taxon>Discoba</taxon>
        <taxon>Euglenozoa</taxon>
        <taxon>Kinetoplastea</taxon>
        <taxon>Metakinetoplastina</taxon>
        <taxon>Eubodonida</taxon>
        <taxon>Bodonidae</taxon>
        <taxon>Bodo</taxon>
    </lineage>
</organism>
<dbReference type="GO" id="GO:0004674">
    <property type="term" value="F:protein serine/threonine kinase activity"/>
    <property type="evidence" value="ECO:0007669"/>
    <property type="project" value="UniProtKB-KW"/>
</dbReference>
<dbReference type="InterPro" id="IPR011992">
    <property type="entry name" value="EF-hand-dom_pair"/>
</dbReference>
<dbReference type="GO" id="GO:0035556">
    <property type="term" value="P:intracellular signal transduction"/>
    <property type="evidence" value="ECO:0007669"/>
    <property type="project" value="TreeGrafter"/>
</dbReference>
<dbReference type="PROSITE" id="PS00108">
    <property type="entry name" value="PROTEIN_KINASE_ST"/>
    <property type="match status" value="1"/>
</dbReference>
<evidence type="ECO:0000256" key="3">
    <source>
        <dbReference type="ARBA" id="ARBA00022741"/>
    </source>
</evidence>
<dbReference type="SUPFAM" id="SSF47473">
    <property type="entry name" value="EF-hand"/>
    <property type="match status" value="1"/>
</dbReference>
<keyword evidence="2" id="KW-0808">Transferase</keyword>
<dbReference type="Pfam" id="PF00069">
    <property type="entry name" value="Pkinase"/>
    <property type="match status" value="1"/>
</dbReference>
<evidence type="ECO:0000259" key="6">
    <source>
        <dbReference type="PROSITE" id="PS50011"/>
    </source>
</evidence>
<dbReference type="OrthoDB" id="40902at2759"/>
<dbReference type="OMA" id="MSAIDYC"/>
<keyword evidence="3" id="KW-0547">Nucleotide-binding</keyword>
<dbReference type="GO" id="GO:0005524">
    <property type="term" value="F:ATP binding"/>
    <property type="evidence" value="ECO:0007669"/>
    <property type="project" value="UniProtKB-KW"/>
</dbReference>
<accession>A0A0S4IPB3</accession>
<keyword evidence="1" id="KW-0723">Serine/threonine-protein kinase</keyword>
<dbReference type="AlphaFoldDB" id="A0A0S4IPB3"/>
<dbReference type="Gene3D" id="1.10.510.10">
    <property type="entry name" value="Transferase(Phosphotransferase) domain 1"/>
    <property type="match status" value="1"/>
</dbReference>